<evidence type="ECO:0000313" key="2">
    <source>
        <dbReference type="Proteomes" id="UP000485058"/>
    </source>
</evidence>
<keyword evidence="2" id="KW-1185">Reference proteome</keyword>
<organism evidence="1 2">
    <name type="scientific">Haematococcus lacustris</name>
    <name type="common">Green alga</name>
    <name type="synonym">Haematococcus pluvialis</name>
    <dbReference type="NCBI Taxonomy" id="44745"/>
    <lineage>
        <taxon>Eukaryota</taxon>
        <taxon>Viridiplantae</taxon>
        <taxon>Chlorophyta</taxon>
        <taxon>core chlorophytes</taxon>
        <taxon>Chlorophyceae</taxon>
        <taxon>CS clade</taxon>
        <taxon>Chlamydomonadales</taxon>
        <taxon>Haematococcaceae</taxon>
        <taxon>Haematococcus</taxon>
    </lineage>
</organism>
<comment type="caution">
    <text evidence="1">The sequence shown here is derived from an EMBL/GenBank/DDBJ whole genome shotgun (WGS) entry which is preliminary data.</text>
</comment>
<gene>
    <name evidence="1" type="ORF">HaLaN_13709</name>
</gene>
<dbReference type="EMBL" id="BLLF01001103">
    <property type="protein sequence ID" value="GFH17145.1"/>
    <property type="molecule type" value="Genomic_DNA"/>
</dbReference>
<protein>
    <submittedName>
        <fullName evidence="1">Uncharacterized protein</fullName>
    </submittedName>
</protein>
<dbReference type="AlphaFoldDB" id="A0A699Z6F6"/>
<sequence length="33" mass="3986">MEQFFKVVMLEEKTAEVSMKRHQRPEQLAQQAH</sequence>
<evidence type="ECO:0000313" key="1">
    <source>
        <dbReference type="EMBL" id="GFH17145.1"/>
    </source>
</evidence>
<dbReference type="Proteomes" id="UP000485058">
    <property type="component" value="Unassembled WGS sequence"/>
</dbReference>
<name>A0A699Z6F6_HAELA</name>
<accession>A0A699Z6F6</accession>
<reference evidence="1 2" key="1">
    <citation type="submission" date="2020-02" db="EMBL/GenBank/DDBJ databases">
        <title>Draft genome sequence of Haematococcus lacustris strain NIES-144.</title>
        <authorList>
            <person name="Morimoto D."/>
            <person name="Nakagawa S."/>
            <person name="Yoshida T."/>
            <person name="Sawayama S."/>
        </authorList>
    </citation>
    <scope>NUCLEOTIDE SEQUENCE [LARGE SCALE GENOMIC DNA]</scope>
    <source>
        <strain evidence="1 2">NIES-144</strain>
    </source>
</reference>
<proteinExistence type="predicted"/>